<reference evidence="2" key="1">
    <citation type="submission" date="2020-05" db="EMBL/GenBank/DDBJ databases">
        <authorList>
            <person name="Chiriac C."/>
            <person name="Salcher M."/>
            <person name="Ghai R."/>
            <person name="Kavagutti S V."/>
        </authorList>
    </citation>
    <scope>NUCLEOTIDE SEQUENCE</scope>
</reference>
<dbReference type="EMBL" id="CAEZZA010000018">
    <property type="protein sequence ID" value="CAB4739158.1"/>
    <property type="molecule type" value="Genomic_DNA"/>
</dbReference>
<dbReference type="NCBIfam" id="TIGR01444">
    <property type="entry name" value="fkbM_fam"/>
    <property type="match status" value="1"/>
</dbReference>
<dbReference type="AlphaFoldDB" id="A0A6J6SWS1"/>
<dbReference type="Pfam" id="PF05050">
    <property type="entry name" value="Methyltransf_21"/>
    <property type="match status" value="1"/>
</dbReference>
<dbReference type="PANTHER" id="PTHR34203">
    <property type="entry name" value="METHYLTRANSFERASE, FKBM FAMILY PROTEIN"/>
    <property type="match status" value="1"/>
</dbReference>
<feature type="domain" description="Methyltransferase FkbM" evidence="1">
    <location>
        <begin position="93"/>
        <end position="233"/>
    </location>
</feature>
<evidence type="ECO:0000313" key="2">
    <source>
        <dbReference type="EMBL" id="CAB4739158.1"/>
    </source>
</evidence>
<dbReference type="SUPFAM" id="SSF53335">
    <property type="entry name" value="S-adenosyl-L-methionine-dependent methyltransferases"/>
    <property type="match status" value="1"/>
</dbReference>
<dbReference type="InterPro" id="IPR052514">
    <property type="entry name" value="SAM-dependent_MTase"/>
</dbReference>
<protein>
    <submittedName>
        <fullName evidence="2">Unannotated protein</fullName>
    </submittedName>
</protein>
<proteinExistence type="predicted"/>
<evidence type="ECO:0000259" key="1">
    <source>
        <dbReference type="Pfam" id="PF05050"/>
    </source>
</evidence>
<gene>
    <name evidence="2" type="ORF">UFOPK2809_00233</name>
</gene>
<sequence>MSVSCHCAIGVGLKKFDALGISGAIDLVKNETQQQAAVISSYWRKPKAGTRLSLEVDPDDDCITRVLLSGQPWESWLTPYLVRFCDRGKVSLDVGANIGTHTRTLARQSLEVHAFEPQLRVFEILSRNIAEFDNVTAHNLAADNAPGTARMKVPTKNVGATEMAIDGTGEVINCVRIDDMTFSAPIGFMKIDVEKHEMEALEGALETVRRDRPVIIMEDQVHARDLLEPLGYRCRRIALVDFLCLPA</sequence>
<dbReference type="InterPro" id="IPR006342">
    <property type="entry name" value="FkbM_mtfrase"/>
</dbReference>
<dbReference type="Gene3D" id="3.40.50.150">
    <property type="entry name" value="Vaccinia Virus protein VP39"/>
    <property type="match status" value="1"/>
</dbReference>
<dbReference type="InterPro" id="IPR029063">
    <property type="entry name" value="SAM-dependent_MTases_sf"/>
</dbReference>
<accession>A0A6J6SWS1</accession>
<name>A0A6J6SWS1_9ZZZZ</name>
<dbReference type="PANTHER" id="PTHR34203:SF15">
    <property type="entry name" value="SLL1173 PROTEIN"/>
    <property type="match status" value="1"/>
</dbReference>
<organism evidence="2">
    <name type="scientific">freshwater metagenome</name>
    <dbReference type="NCBI Taxonomy" id="449393"/>
    <lineage>
        <taxon>unclassified sequences</taxon>
        <taxon>metagenomes</taxon>
        <taxon>ecological metagenomes</taxon>
    </lineage>
</organism>